<feature type="transmembrane region" description="Helical" evidence="2">
    <location>
        <begin position="21"/>
        <end position="41"/>
    </location>
</feature>
<organism evidence="3 4">
    <name type="scientific">Streptomyces taklimakanensis</name>
    <dbReference type="NCBI Taxonomy" id="2569853"/>
    <lineage>
        <taxon>Bacteria</taxon>
        <taxon>Bacillati</taxon>
        <taxon>Actinomycetota</taxon>
        <taxon>Actinomycetes</taxon>
        <taxon>Kitasatosporales</taxon>
        <taxon>Streptomycetaceae</taxon>
        <taxon>Streptomyces</taxon>
    </lineage>
</organism>
<comment type="caution">
    <text evidence="3">The sequence shown here is derived from an EMBL/GenBank/DDBJ whole genome shotgun (WGS) entry which is preliminary data.</text>
</comment>
<keyword evidence="2" id="KW-1133">Transmembrane helix</keyword>
<feature type="region of interest" description="Disordered" evidence="1">
    <location>
        <begin position="69"/>
        <end position="96"/>
    </location>
</feature>
<keyword evidence="2" id="KW-0472">Membrane</keyword>
<evidence type="ECO:0000256" key="2">
    <source>
        <dbReference type="SAM" id="Phobius"/>
    </source>
</evidence>
<name>A0A6G2B791_9ACTN</name>
<dbReference type="Proteomes" id="UP000473014">
    <property type="component" value="Unassembled WGS sequence"/>
</dbReference>
<gene>
    <name evidence="3" type="ORF">F0L17_01210</name>
</gene>
<evidence type="ECO:0000256" key="1">
    <source>
        <dbReference type="SAM" id="MobiDB-lite"/>
    </source>
</evidence>
<dbReference type="AlphaFoldDB" id="A0A6G2B791"/>
<protein>
    <submittedName>
        <fullName evidence="3">Uncharacterized protein</fullName>
    </submittedName>
</protein>
<sequence length="96" mass="9945">MSARAPAHRTVPATAPRRRPRPVTVTLLTLYVAAAAVGLGLGGTTERLLGLALLATIALRLAPYRRAARWPERPEGCAPPAAVRARATGDGGPTDA</sequence>
<proteinExistence type="predicted"/>
<accession>A0A6G2B791</accession>
<keyword evidence="4" id="KW-1185">Reference proteome</keyword>
<keyword evidence="2" id="KW-0812">Transmembrane</keyword>
<reference evidence="3 4" key="1">
    <citation type="submission" date="2019-11" db="EMBL/GenBank/DDBJ databases">
        <authorList>
            <person name="Yuan L."/>
        </authorList>
    </citation>
    <scope>NUCLEOTIDE SEQUENCE [LARGE SCALE GENOMIC DNA]</scope>
    <source>
        <strain evidence="3 4">TRM43335</strain>
    </source>
</reference>
<evidence type="ECO:0000313" key="3">
    <source>
        <dbReference type="EMBL" id="MTE17772.1"/>
    </source>
</evidence>
<dbReference type="RefSeq" id="WP_155069357.1">
    <property type="nucleotide sequence ID" value="NZ_WIXO01000001.1"/>
</dbReference>
<dbReference type="EMBL" id="WIXO01000001">
    <property type="protein sequence ID" value="MTE17772.1"/>
    <property type="molecule type" value="Genomic_DNA"/>
</dbReference>
<evidence type="ECO:0000313" key="4">
    <source>
        <dbReference type="Proteomes" id="UP000473014"/>
    </source>
</evidence>